<accession>A0A0E9WGC8</accession>
<dbReference type="EMBL" id="GBXM01019932">
    <property type="protein sequence ID" value="JAH88645.1"/>
    <property type="molecule type" value="Transcribed_RNA"/>
</dbReference>
<reference evidence="1" key="2">
    <citation type="journal article" date="2015" name="Fish Shellfish Immunol.">
        <title>Early steps in the European eel (Anguilla anguilla)-Vibrio vulnificus interaction in the gills: Role of the RtxA13 toxin.</title>
        <authorList>
            <person name="Callol A."/>
            <person name="Pajuelo D."/>
            <person name="Ebbesson L."/>
            <person name="Teles M."/>
            <person name="MacKenzie S."/>
            <person name="Amaro C."/>
        </authorList>
    </citation>
    <scope>NUCLEOTIDE SEQUENCE</scope>
</reference>
<sequence length="52" mass="6009">MRYYCHTLSEGIGEEYFESELVSLPIYAHYDYSCTNFASNLRPVSVFTSTLC</sequence>
<organism evidence="1">
    <name type="scientific">Anguilla anguilla</name>
    <name type="common">European freshwater eel</name>
    <name type="synonym">Muraena anguilla</name>
    <dbReference type="NCBI Taxonomy" id="7936"/>
    <lineage>
        <taxon>Eukaryota</taxon>
        <taxon>Metazoa</taxon>
        <taxon>Chordata</taxon>
        <taxon>Craniata</taxon>
        <taxon>Vertebrata</taxon>
        <taxon>Euteleostomi</taxon>
        <taxon>Actinopterygii</taxon>
        <taxon>Neopterygii</taxon>
        <taxon>Teleostei</taxon>
        <taxon>Anguilliformes</taxon>
        <taxon>Anguillidae</taxon>
        <taxon>Anguilla</taxon>
    </lineage>
</organism>
<protein>
    <submittedName>
        <fullName evidence="1">Uncharacterized protein</fullName>
    </submittedName>
</protein>
<proteinExistence type="predicted"/>
<dbReference type="AlphaFoldDB" id="A0A0E9WGC8"/>
<evidence type="ECO:0000313" key="1">
    <source>
        <dbReference type="EMBL" id="JAH88645.1"/>
    </source>
</evidence>
<reference evidence="1" key="1">
    <citation type="submission" date="2014-11" db="EMBL/GenBank/DDBJ databases">
        <authorList>
            <person name="Amaro Gonzalez C."/>
        </authorList>
    </citation>
    <scope>NUCLEOTIDE SEQUENCE</scope>
</reference>
<name>A0A0E9WGC8_ANGAN</name>